<reference evidence="2 3" key="1">
    <citation type="submission" date="2017-05" db="EMBL/GenBank/DDBJ databases">
        <authorList>
            <person name="Song R."/>
            <person name="Chenine A.L."/>
            <person name="Ruprecht R.M."/>
        </authorList>
    </citation>
    <scope>NUCLEOTIDE SEQUENCE [LARGE SCALE GENOMIC DNA]</scope>
</reference>
<dbReference type="InterPro" id="IPR024413">
    <property type="entry name" value="Phage_phiKZ_Orf92_int-head"/>
</dbReference>
<proteinExistence type="predicted"/>
<dbReference type="EMBL" id="MF042360">
    <property type="protein sequence ID" value="ARV76770.1"/>
    <property type="molecule type" value="Genomic_DNA"/>
</dbReference>
<evidence type="ECO:0000313" key="2">
    <source>
        <dbReference type="EMBL" id="ARV76770.1"/>
    </source>
</evidence>
<keyword evidence="3" id="KW-1185">Reference proteome</keyword>
<dbReference type="Proteomes" id="UP000225448">
    <property type="component" value="Segment"/>
</dbReference>
<evidence type="ECO:0000313" key="3">
    <source>
        <dbReference type="Proteomes" id="UP000225448"/>
    </source>
</evidence>
<name>A0A1Y0STX8_9CAUD</name>
<organism evidence="2 3">
    <name type="scientific">Pseudomonas phage Phabio</name>
    <dbReference type="NCBI Taxonomy" id="2006668"/>
    <lineage>
        <taxon>Viruses</taxon>
        <taxon>Duplodnaviria</taxon>
        <taxon>Heunggongvirae</taxon>
        <taxon>Uroviricota</taxon>
        <taxon>Caudoviricetes</taxon>
        <taxon>Chimalliviridae</taxon>
        <taxon>Phabiovirus</taxon>
        <taxon>Phabiovirus phabio</taxon>
    </lineage>
</organism>
<dbReference type="Pfam" id="PF12699">
    <property type="entry name" value="phiKZ_IP"/>
    <property type="match status" value="1"/>
</dbReference>
<protein>
    <submittedName>
        <fullName evidence="2">Virion structural protein</fullName>
    </submittedName>
</protein>
<accession>A0A1Y0STX8</accession>
<feature type="region of interest" description="Disordered" evidence="1">
    <location>
        <begin position="40"/>
        <end position="125"/>
    </location>
</feature>
<sequence length="483" mass="54341">MDIKRLQQFITLSNEDFADAHEPVNDGVKEVPDADDIAKMVTRSGGSGESDLTTQGEGKVIPEKPDTDEVVEKKEETTTTETTEETETPAKAPPFEKKEETSETTTDLEEETEKKDPTDEADEEIKKASETVETLQHSRVAVEQYIELLRGNKRISKQAAAVIQVGLEHIDTTCELKVRAFGLESFDTTPKSAMESADVNENSLLSRAGEIGAKILRWLEKIIEHLEVFFQKYRAGLTETQKNVEGVIELIKPLDSLRAVELRNVSKYLYIGDEFVGDQLTRDEKLVPDIIKTNRAYISSRLFGPLMAIINGNQANEDTLEDLKQLRLNIYKEGGNKVLLPGGAALEVDGGIKIDYNELHDQGYEHTKTSGAKRLDVPEMPSGEAIRNLQEILKYLDQLDDTGTAQRMVNEGYKIKEAVIKLRKRSKDVDEVLFQNIQREIEYFVMGAFSPVGYYRVLGDLGKAQEARVRYYRDRATQLKSSN</sequence>
<gene>
    <name evidence="2" type="ORF">PHABIO_139</name>
</gene>
<feature type="compositionally biased region" description="Basic and acidic residues" evidence="1">
    <location>
        <begin position="112"/>
        <end position="125"/>
    </location>
</feature>
<feature type="compositionally biased region" description="Basic and acidic residues" evidence="1">
    <location>
        <begin position="60"/>
        <end position="77"/>
    </location>
</feature>
<evidence type="ECO:0000256" key="1">
    <source>
        <dbReference type="SAM" id="MobiDB-lite"/>
    </source>
</evidence>